<gene>
    <name evidence="3" type="ORF">IAB76_07270</name>
</gene>
<dbReference type="Pfam" id="PF18347">
    <property type="entry name" value="DUF5606"/>
    <property type="match status" value="1"/>
</dbReference>
<reference evidence="3" key="2">
    <citation type="journal article" date="2021" name="PeerJ">
        <title>Extensive microbial diversity within the chicken gut microbiome revealed by metagenomics and culture.</title>
        <authorList>
            <person name="Gilroy R."/>
            <person name="Ravi A."/>
            <person name="Getino M."/>
            <person name="Pursley I."/>
            <person name="Horton D.L."/>
            <person name="Alikhan N.F."/>
            <person name="Baker D."/>
            <person name="Gharbi K."/>
            <person name="Hall N."/>
            <person name="Watson M."/>
            <person name="Adriaenssens E.M."/>
            <person name="Foster-Nyarko E."/>
            <person name="Jarju S."/>
            <person name="Secka A."/>
            <person name="Antonio M."/>
            <person name="Oren A."/>
            <person name="Chaudhuri R.R."/>
            <person name="La Ragione R."/>
            <person name="Hildebrand F."/>
            <person name="Pallen M.J."/>
        </authorList>
    </citation>
    <scope>NUCLEOTIDE SEQUENCE</scope>
    <source>
        <strain evidence="3">B3-1481</strain>
    </source>
</reference>
<sequence length="139" mass="15394">MTKILAVSGQHGLFEYVAQARNGVIAESLSDRRRTVLGATSRISTLADISIYTSEGEMKLADVFLAVNKALDGADAPSSKAPEKEVVALFEKAVPDYDADRFYVSHMRKILDWYSQIVKYASLDFVKEEEEKADDEAQA</sequence>
<dbReference type="AlphaFoldDB" id="A0A9D9J0F4"/>
<comment type="caution">
    <text evidence="3">The sequence shown here is derived from an EMBL/GenBank/DDBJ whole genome shotgun (WGS) entry which is preliminary data.</text>
</comment>
<evidence type="ECO:0000313" key="3">
    <source>
        <dbReference type="EMBL" id="MBO8480883.1"/>
    </source>
</evidence>
<evidence type="ECO:0000313" key="4">
    <source>
        <dbReference type="Proteomes" id="UP000823769"/>
    </source>
</evidence>
<dbReference type="Gene3D" id="1.10.10.1650">
    <property type="match status" value="1"/>
</dbReference>
<dbReference type="InterPro" id="IPR041218">
    <property type="entry name" value="DUF5606"/>
</dbReference>
<feature type="domain" description="DUF6852" evidence="2">
    <location>
        <begin position="49"/>
        <end position="115"/>
    </location>
</feature>
<dbReference type="Pfam" id="PF21186">
    <property type="entry name" value="DUF6852"/>
    <property type="match status" value="1"/>
</dbReference>
<evidence type="ECO:0000259" key="2">
    <source>
        <dbReference type="Pfam" id="PF21186"/>
    </source>
</evidence>
<dbReference type="Proteomes" id="UP000823769">
    <property type="component" value="Unassembled WGS sequence"/>
</dbReference>
<accession>A0A9D9J0F4</accession>
<dbReference type="InterPro" id="IPR049281">
    <property type="entry name" value="BVU_3817-like_C_sf"/>
</dbReference>
<feature type="domain" description="DUF5606" evidence="1">
    <location>
        <begin position="1"/>
        <end position="46"/>
    </location>
</feature>
<proteinExistence type="predicted"/>
<dbReference type="Gene3D" id="2.30.30.730">
    <property type="match status" value="1"/>
</dbReference>
<reference evidence="3" key="1">
    <citation type="submission" date="2020-10" db="EMBL/GenBank/DDBJ databases">
        <authorList>
            <person name="Gilroy R."/>
        </authorList>
    </citation>
    <scope>NUCLEOTIDE SEQUENCE</scope>
    <source>
        <strain evidence="3">B3-1481</strain>
    </source>
</reference>
<evidence type="ECO:0000259" key="1">
    <source>
        <dbReference type="Pfam" id="PF18347"/>
    </source>
</evidence>
<name>A0A9D9J0F4_9BACT</name>
<organism evidence="3 4">
    <name type="scientific">Candidatus Cryptobacteroides avistercoris</name>
    <dbReference type="NCBI Taxonomy" id="2840758"/>
    <lineage>
        <taxon>Bacteria</taxon>
        <taxon>Pseudomonadati</taxon>
        <taxon>Bacteroidota</taxon>
        <taxon>Bacteroidia</taxon>
        <taxon>Bacteroidales</taxon>
        <taxon>Candidatus Cryptobacteroides</taxon>
    </lineage>
</organism>
<dbReference type="InterPro" id="IPR049280">
    <property type="entry name" value="DUF6852"/>
</dbReference>
<dbReference type="EMBL" id="JADILW010000110">
    <property type="protein sequence ID" value="MBO8480883.1"/>
    <property type="molecule type" value="Genomic_DNA"/>
</dbReference>
<dbReference type="InterPro" id="IPR049282">
    <property type="entry name" value="BVU_3817_N_sf"/>
</dbReference>
<protein>
    <submittedName>
        <fullName evidence="3">DUF5606 domain-containing protein</fullName>
    </submittedName>
</protein>